<protein>
    <submittedName>
        <fullName evidence="1">Uncharacterized protein</fullName>
    </submittedName>
</protein>
<dbReference type="EMBL" id="REGN01004656">
    <property type="protein sequence ID" value="RNA16651.1"/>
    <property type="molecule type" value="Genomic_DNA"/>
</dbReference>
<proteinExistence type="predicted"/>
<dbReference type="AlphaFoldDB" id="A0A3M7QZV8"/>
<gene>
    <name evidence="1" type="ORF">BpHYR1_021042</name>
</gene>
<accession>A0A3M7QZV8</accession>
<dbReference type="Proteomes" id="UP000276133">
    <property type="component" value="Unassembled WGS sequence"/>
</dbReference>
<name>A0A3M7QZV8_BRAPC</name>
<evidence type="ECO:0000313" key="2">
    <source>
        <dbReference type="Proteomes" id="UP000276133"/>
    </source>
</evidence>
<sequence>MQKLNRLNFFLKRKRLFKALKIIFFCVEEFFNLCLRFCDVGSSFFIVVRRLSFVGMSETLRHNMSSNVSTNRGGKLVRENRFETGSKENRFEDGNDKNKKNRNWFFGFGYCFRPLEIVGRSELINILNYLKLFFISYHQTC</sequence>
<comment type="caution">
    <text evidence="1">The sequence shown here is derived from an EMBL/GenBank/DDBJ whole genome shotgun (WGS) entry which is preliminary data.</text>
</comment>
<keyword evidence="2" id="KW-1185">Reference proteome</keyword>
<evidence type="ECO:0000313" key="1">
    <source>
        <dbReference type="EMBL" id="RNA16651.1"/>
    </source>
</evidence>
<reference evidence="1 2" key="1">
    <citation type="journal article" date="2018" name="Sci. Rep.">
        <title>Genomic signatures of local adaptation to the degree of environmental predictability in rotifers.</title>
        <authorList>
            <person name="Franch-Gras L."/>
            <person name="Hahn C."/>
            <person name="Garcia-Roger E.M."/>
            <person name="Carmona M.J."/>
            <person name="Serra M."/>
            <person name="Gomez A."/>
        </authorList>
    </citation>
    <scope>NUCLEOTIDE SEQUENCE [LARGE SCALE GENOMIC DNA]</scope>
    <source>
        <strain evidence="1">HYR1</strain>
    </source>
</reference>
<organism evidence="1 2">
    <name type="scientific">Brachionus plicatilis</name>
    <name type="common">Marine rotifer</name>
    <name type="synonym">Brachionus muelleri</name>
    <dbReference type="NCBI Taxonomy" id="10195"/>
    <lineage>
        <taxon>Eukaryota</taxon>
        <taxon>Metazoa</taxon>
        <taxon>Spiralia</taxon>
        <taxon>Gnathifera</taxon>
        <taxon>Rotifera</taxon>
        <taxon>Eurotatoria</taxon>
        <taxon>Monogononta</taxon>
        <taxon>Pseudotrocha</taxon>
        <taxon>Ploima</taxon>
        <taxon>Brachionidae</taxon>
        <taxon>Brachionus</taxon>
    </lineage>
</organism>